<dbReference type="InterPro" id="IPR036365">
    <property type="entry name" value="PGBD-like_sf"/>
</dbReference>
<dbReference type="InParanoid" id="A0A1C4U863"/>
<dbReference type="AlphaFoldDB" id="A0A1C4U863"/>
<accession>A0A1C4U863</accession>
<dbReference type="EMBL" id="LT607413">
    <property type="protein sequence ID" value="SCE67918.1"/>
    <property type="molecule type" value="Genomic_DNA"/>
</dbReference>
<dbReference type="Pfam" id="PF01471">
    <property type="entry name" value="PG_binding_1"/>
    <property type="match status" value="1"/>
</dbReference>
<keyword evidence="1" id="KW-0732">Signal</keyword>
<keyword evidence="4" id="KW-1185">Reference proteome</keyword>
<evidence type="ECO:0000256" key="1">
    <source>
        <dbReference type="SAM" id="SignalP"/>
    </source>
</evidence>
<dbReference type="Proteomes" id="UP000198253">
    <property type="component" value="Chromosome I"/>
</dbReference>
<evidence type="ECO:0000313" key="4">
    <source>
        <dbReference type="Proteomes" id="UP000198253"/>
    </source>
</evidence>
<sequence length="173" mass="18228">MSLRMKSAALAALLVLGSLGLSPMPAHASASGGVVHGTGDWRDDWDDEGPISQSAYAHSNVAAMWQAILWADGRLSSTADIDCRFGPGTHSATVAWQKGNNLAGDGIVGENTLFVASLSLSGSAGSGNRITYDGAYGSRYVTFTRVDNGRWGMYIGNELKTLWYNDATFSACS</sequence>
<dbReference type="OrthoDB" id="5244994at2"/>
<dbReference type="RefSeq" id="WP_143740293.1">
    <property type="nucleotide sequence ID" value="NZ_LT607413.1"/>
</dbReference>
<feature type="chain" id="PRO_5008704553" description="Peptidoglycan binding-like domain-containing protein" evidence="1">
    <location>
        <begin position="29"/>
        <end position="173"/>
    </location>
</feature>
<dbReference type="SUPFAM" id="SSF47090">
    <property type="entry name" value="PGBD-like"/>
    <property type="match status" value="1"/>
</dbReference>
<name>A0A1C4U863_MICEC</name>
<dbReference type="InterPro" id="IPR002477">
    <property type="entry name" value="Peptidoglycan-bd-like"/>
</dbReference>
<feature type="domain" description="Peptidoglycan binding-like" evidence="2">
    <location>
        <begin position="66"/>
        <end position="113"/>
    </location>
</feature>
<evidence type="ECO:0000313" key="3">
    <source>
        <dbReference type="EMBL" id="SCE67918.1"/>
    </source>
</evidence>
<evidence type="ECO:0000259" key="2">
    <source>
        <dbReference type="Pfam" id="PF01471"/>
    </source>
</evidence>
<reference evidence="4" key="1">
    <citation type="submission" date="2016-06" db="EMBL/GenBank/DDBJ databases">
        <authorList>
            <person name="Varghese N."/>
            <person name="Submissions Spin"/>
        </authorList>
    </citation>
    <scope>NUCLEOTIDE SEQUENCE [LARGE SCALE GENOMIC DNA]</scope>
    <source>
        <strain evidence="4">DSM 43816</strain>
    </source>
</reference>
<feature type="signal peptide" evidence="1">
    <location>
        <begin position="1"/>
        <end position="28"/>
    </location>
</feature>
<organism evidence="3 4">
    <name type="scientific">Micromonospora echinospora</name>
    <name type="common">Micromonospora purpurea</name>
    <dbReference type="NCBI Taxonomy" id="1877"/>
    <lineage>
        <taxon>Bacteria</taxon>
        <taxon>Bacillati</taxon>
        <taxon>Actinomycetota</taxon>
        <taxon>Actinomycetes</taxon>
        <taxon>Micromonosporales</taxon>
        <taxon>Micromonosporaceae</taxon>
        <taxon>Micromonospora</taxon>
    </lineage>
</organism>
<gene>
    <name evidence="3" type="ORF">GA0070618_0103</name>
</gene>
<proteinExistence type="predicted"/>
<dbReference type="InterPro" id="IPR036366">
    <property type="entry name" value="PGBDSf"/>
</dbReference>
<protein>
    <recommendedName>
        <fullName evidence="2">Peptidoglycan binding-like domain-containing protein</fullName>
    </recommendedName>
</protein>
<dbReference type="Gene3D" id="1.10.101.10">
    <property type="entry name" value="PGBD-like superfamily/PGBD"/>
    <property type="match status" value="1"/>
</dbReference>